<proteinExistence type="predicted"/>
<accession>A0ABV6YVG3</accession>
<feature type="transmembrane region" description="Helical" evidence="1">
    <location>
        <begin position="12"/>
        <end position="31"/>
    </location>
</feature>
<name>A0ABV6YVG3_UNCC1</name>
<protein>
    <recommendedName>
        <fullName evidence="4">DUF4845 domain-containing protein</fullName>
    </recommendedName>
</protein>
<keyword evidence="1" id="KW-1133">Transmembrane helix</keyword>
<dbReference type="EMBL" id="JBHPBY010000081">
    <property type="protein sequence ID" value="MFC1850172.1"/>
    <property type="molecule type" value="Genomic_DNA"/>
</dbReference>
<evidence type="ECO:0000256" key="1">
    <source>
        <dbReference type="SAM" id="Phobius"/>
    </source>
</evidence>
<reference evidence="2 3" key="1">
    <citation type="submission" date="2024-09" db="EMBL/GenBank/DDBJ databases">
        <title>Laminarin stimulates single cell rates of sulfate reduction while oxygen inhibits transcriptomic activity in coastal marine sediment.</title>
        <authorList>
            <person name="Lindsay M."/>
            <person name="Orcutt B."/>
            <person name="Emerson D."/>
            <person name="Stepanauskas R."/>
            <person name="D'Angelo T."/>
        </authorList>
    </citation>
    <scope>NUCLEOTIDE SEQUENCE [LARGE SCALE GENOMIC DNA]</scope>
    <source>
        <strain evidence="2">SAG AM-311-K15</strain>
    </source>
</reference>
<keyword evidence="1" id="KW-0812">Transmembrane</keyword>
<gene>
    <name evidence="2" type="ORF">ACFL27_08280</name>
</gene>
<keyword evidence="1" id="KW-0472">Membrane</keyword>
<organism evidence="2 3">
    <name type="scientific">candidate division CSSED10-310 bacterium</name>
    <dbReference type="NCBI Taxonomy" id="2855610"/>
    <lineage>
        <taxon>Bacteria</taxon>
        <taxon>Bacteria division CSSED10-310</taxon>
    </lineage>
</organism>
<dbReference type="Proteomes" id="UP001594351">
    <property type="component" value="Unassembled WGS sequence"/>
</dbReference>
<comment type="caution">
    <text evidence="2">The sequence shown here is derived from an EMBL/GenBank/DDBJ whole genome shotgun (WGS) entry which is preliminary data.</text>
</comment>
<evidence type="ECO:0008006" key="4">
    <source>
        <dbReference type="Google" id="ProtNLM"/>
    </source>
</evidence>
<keyword evidence="3" id="KW-1185">Reference proteome</keyword>
<sequence length="118" mass="13944">MKKVEVKYQVPGYLIGFIIIVLVYQFSVPVIKNFKLVRKIEGLINYDRELFDGPPEIWDVKEQIELNARYFKIPLAEKDIKITAIENGYEVSIEYTYEVNLIFVKVPWKFQSTHITEV</sequence>
<evidence type="ECO:0000313" key="3">
    <source>
        <dbReference type="Proteomes" id="UP001594351"/>
    </source>
</evidence>
<evidence type="ECO:0000313" key="2">
    <source>
        <dbReference type="EMBL" id="MFC1850172.1"/>
    </source>
</evidence>